<keyword evidence="2" id="KW-1133">Transmembrane helix</keyword>
<keyword evidence="2" id="KW-0812">Transmembrane</keyword>
<name>A0A538UD19_UNCEI</name>
<keyword evidence="2" id="KW-0472">Membrane</keyword>
<feature type="domain" description="Putative Flp pilus-assembly TadG-like N-terminal" evidence="3">
    <location>
        <begin position="28"/>
        <end position="74"/>
    </location>
</feature>
<accession>A0A538UD19</accession>
<dbReference type="Pfam" id="PF13400">
    <property type="entry name" value="Tad"/>
    <property type="match status" value="1"/>
</dbReference>
<evidence type="ECO:0000313" key="5">
    <source>
        <dbReference type="Proteomes" id="UP000319771"/>
    </source>
</evidence>
<dbReference type="AlphaFoldDB" id="A0A538UD19"/>
<comment type="caution">
    <text evidence="4">The sequence shown here is derived from an EMBL/GenBank/DDBJ whole genome shotgun (WGS) entry which is preliminary data.</text>
</comment>
<evidence type="ECO:0000313" key="4">
    <source>
        <dbReference type="EMBL" id="TMQ73792.1"/>
    </source>
</evidence>
<evidence type="ECO:0000256" key="2">
    <source>
        <dbReference type="SAM" id="Phobius"/>
    </source>
</evidence>
<dbReference type="EMBL" id="VBPB01000041">
    <property type="protein sequence ID" value="TMQ73792.1"/>
    <property type="molecule type" value="Genomic_DNA"/>
</dbReference>
<dbReference type="InterPro" id="IPR028087">
    <property type="entry name" value="Tad_N"/>
</dbReference>
<dbReference type="Proteomes" id="UP000319771">
    <property type="component" value="Unassembled WGS sequence"/>
</dbReference>
<feature type="region of interest" description="Disordered" evidence="1">
    <location>
        <begin position="1"/>
        <end position="22"/>
    </location>
</feature>
<evidence type="ECO:0000256" key="1">
    <source>
        <dbReference type="SAM" id="MobiDB-lite"/>
    </source>
</evidence>
<gene>
    <name evidence="4" type="ORF">E6K81_02845</name>
</gene>
<protein>
    <recommendedName>
        <fullName evidence="3">Putative Flp pilus-assembly TadG-like N-terminal domain-containing protein</fullName>
    </recommendedName>
</protein>
<evidence type="ECO:0000259" key="3">
    <source>
        <dbReference type="Pfam" id="PF13400"/>
    </source>
</evidence>
<proteinExistence type="predicted"/>
<feature type="transmembrane region" description="Helical" evidence="2">
    <location>
        <begin position="28"/>
        <end position="48"/>
    </location>
</feature>
<sequence>MTPHQAPPTAPPTAPRARLPRTDDERGVTIITAAFFLLLMLSFIALGVDSAKLTVTRTMLQNAADAAALAGASAIDYRTGELDHDVAAARAQATAVENKAYVKNPEPVTLDPDDIAFPGHNEVQVTVRRTGAQSMVTHFLQVLGVPGISVSATAIAKAETTMTANCGIVPLGVSPPDGNGSFLPGQLYTLKDGGGNSGHYGAVCFPVCDRGECPGGPETGAAKWSCLMESGYCCELAVGTTLQTEPGVAGGPLFKSINGRFLSDTDGREGITYDDYQGNGERLIFIPITSSPSGKGRTSVTLLGFGAFFLQNKPQDHTLSGEFVYGVLPGTSGPGNSTGSVAFSLRLIH</sequence>
<feature type="compositionally biased region" description="Pro residues" evidence="1">
    <location>
        <begin position="1"/>
        <end position="14"/>
    </location>
</feature>
<organism evidence="4 5">
    <name type="scientific">Eiseniibacteriota bacterium</name>
    <dbReference type="NCBI Taxonomy" id="2212470"/>
    <lineage>
        <taxon>Bacteria</taxon>
        <taxon>Candidatus Eiseniibacteriota</taxon>
    </lineage>
</organism>
<reference evidence="4 5" key="1">
    <citation type="journal article" date="2019" name="Nat. Microbiol.">
        <title>Mediterranean grassland soil C-N compound turnover is dependent on rainfall and depth, and is mediated by genomically divergent microorganisms.</title>
        <authorList>
            <person name="Diamond S."/>
            <person name="Andeer P.F."/>
            <person name="Li Z."/>
            <person name="Crits-Christoph A."/>
            <person name="Burstein D."/>
            <person name="Anantharaman K."/>
            <person name="Lane K.R."/>
            <person name="Thomas B.C."/>
            <person name="Pan C."/>
            <person name="Northen T.R."/>
            <person name="Banfield J.F."/>
        </authorList>
    </citation>
    <scope>NUCLEOTIDE SEQUENCE [LARGE SCALE GENOMIC DNA]</scope>
    <source>
        <strain evidence="4">WS_11</strain>
    </source>
</reference>